<gene>
    <name evidence="2" type="ORF">CSSPJE1EN1_LOCUS1813</name>
</gene>
<evidence type="ECO:0000313" key="3">
    <source>
        <dbReference type="Proteomes" id="UP001497444"/>
    </source>
</evidence>
<feature type="compositionally biased region" description="Acidic residues" evidence="1">
    <location>
        <begin position="37"/>
        <end position="51"/>
    </location>
</feature>
<feature type="region of interest" description="Disordered" evidence="1">
    <location>
        <begin position="30"/>
        <end position="51"/>
    </location>
</feature>
<sequence>MGLETEAGATDIKSFTLVVELETTTSNNYTNSAAAEVVDDAGSDNNNDDDDQERISLAESARETRRTHAAAAALLLLSRSGTAMGRERNTNRKEIGVTVLSARTKKITGPPPN</sequence>
<dbReference type="Proteomes" id="UP001497444">
    <property type="component" value="Chromosome 1"/>
</dbReference>
<accession>A0ABP0VTC6</accession>
<proteinExistence type="predicted"/>
<keyword evidence="3" id="KW-1185">Reference proteome</keyword>
<evidence type="ECO:0000313" key="2">
    <source>
        <dbReference type="EMBL" id="CAK9256335.1"/>
    </source>
</evidence>
<evidence type="ECO:0000256" key="1">
    <source>
        <dbReference type="SAM" id="MobiDB-lite"/>
    </source>
</evidence>
<organism evidence="2 3">
    <name type="scientific">Sphagnum jensenii</name>
    <dbReference type="NCBI Taxonomy" id="128206"/>
    <lineage>
        <taxon>Eukaryota</taxon>
        <taxon>Viridiplantae</taxon>
        <taxon>Streptophyta</taxon>
        <taxon>Embryophyta</taxon>
        <taxon>Bryophyta</taxon>
        <taxon>Sphagnophytina</taxon>
        <taxon>Sphagnopsida</taxon>
        <taxon>Sphagnales</taxon>
        <taxon>Sphagnaceae</taxon>
        <taxon>Sphagnum</taxon>
    </lineage>
</organism>
<reference evidence="2 3" key="1">
    <citation type="submission" date="2024-02" db="EMBL/GenBank/DDBJ databases">
        <authorList>
            <consortium name="ELIXIR-Norway"/>
            <consortium name="Elixir Norway"/>
        </authorList>
    </citation>
    <scope>NUCLEOTIDE SEQUENCE [LARGE SCALE GENOMIC DNA]</scope>
</reference>
<name>A0ABP0VTC6_9BRYO</name>
<protein>
    <submittedName>
        <fullName evidence="2">Uncharacterized protein</fullName>
    </submittedName>
</protein>
<dbReference type="EMBL" id="OZ020096">
    <property type="protein sequence ID" value="CAK9256335.1"/>
    <property type="molecule type" value="Genomic_DNA"/>
</dbReference>